<dbReference type="GO" id="GO:0016740">
    <property type="term" value="F:transferase activity"/>
    <property type="evidence" value="ECO:0007669"/>
    <property type="project" value="UniProtKB-KW"/>
</dbReference>
<reference evidence="2 3" key="1">
    <citation type="submission" date="2019-02" db="EMBL/GenBank/DDBJ databases">
        <title>Deep-cultivation of Planctomycetes and their phenomic and genomic characterization uncovers novel biology.</title>
        <authorList>
            <person name="Wiegand S."/>
            <person name="Jogler M."/>
            <person name="Boedeker C."/>
            <person name="Pinto D."/>
            <person name="Vollmers J."/>
            <person name="Rivas-Marin E."/>
            <person name="Kohn T."/>
            <person name="Peeters S.H."/>
            <person name="Heuer A."/>
            <person name="Rast P."/>
            <person name="Oberbeckmann S."/>
            <person name="Bunk B."/>
            <person name="Jeske O."/>
            <person name="Meyerdierks A."/>
            <person name="Storesund J.E."/>
            <person name="Kallscheuer N."/>
            <person name="Luecker S."/>
            <person name="Lage O.M."/>
            <person name="Pohl T."/>
            <person name="Merkel B.J."/>
            <person name="Hornburger P."/>
            <person name="Mueller R.-W."/>
            <person name="Bruemmer F."/>
            <person name="Labrenz M."/>
            <person name="Spormann A.M."/>
            <person name="Op Den Camp H."/>
            <person name="Overmann J."/>
            <person name="Amann R."/>
            <person name="Jetten M.S.M."/>
            <person name="Mascher T."/>
            <person name="Medema M.H."/>
            <person name="Devos D.P."/>
            <person name="Kaster A.-K."/>
            <person name="Ovreas L."/>
            <person name="Rohde M."/>
            <person name="Galperin M.Y."/>
            <person name="Jogler C."/>
        </authorList>
    </citation>
    <scope>NUCLEOTIDE SEQUENCE [LARGE SCALE GENOMIC DNA]</scope>
    <source>
        <strain evidence="2 3">Pla123a</strain>
    </source>
</reference>
<dbReference type="EMBL" id="SJPO01000014">
    <property type="protein sequence ID" value="TWT66872.1"/>
    <property type="molecule type" value="Genomic_DNA"/>
</dbReference>
<evidence type="ECO:0000259" key="1">
    <source>
        <dbReference type="Pfam" id="PF07969"/>
    </source>
</evidence>
<dbReference type="InterPro" id="IPR011059">
    <property type="entry name" value="Metal-dep_hydrolase_composite"/>
</dbReference>
<dbReference type="GO" id="GO:0016810">
    <property type="term" value="F:hydrolase activity, acting on carbon-nitrogen (but not peptide) bonds"/>
    <property type="evidence" value="ECO:0007669"/>
    <property type="project" value="InterPro"/>
</dbReference>
<keyword evidence="3" id="KW-1185">Reference proteome</keyword>
<dbReference type="RefSeq" id="WP_146591275.1">
    <property type="nucleotide sequence ID" value="NZ_SJPO01000014.1"/>
</dbReference>
<dbReference type="AlphaFoldDB" id="A0A5C5XZF4"/>
<dbReference type="OrthoDB" id="9775607at2"/>
<sequence length="556" mass="60421">MTMLKISGATLHDPVNGIDGRVVDLWVDNGRVIQPPSEPAVRPDRVIDARGLVAMPGGVDMHCHIAGPKVNAARRLRCDDKRATDQRLARREGFRSGTLGSVPSTFTTGYKYAGLGYTTAFDAAVPPIAARHAHLELADTPCIDKGFYVLLGNNHYVMDCLKQGDPARLRSYLAWLLGTTKGYAPKLVNPGGVEVWKQTGQGALQGLEDKLPHYGVTPRQIIRGVAQAAGELGLPHPVHLHCNQLGMPGNWRTTLASMQALEGCRAHLTHIQFHSYGGGGEDEGTLCSRVEPLVDYVNSHGNLTVDVGQVLFGATTSMTGDGPLGHYLYKTTGDRWYCHDTEVEAGCGVLPMEYKHKNLFNALQWAVGLEWHLLIDDPWRLALSTDSPNGGSFLAYPELIRLLMDRDHRNAVLAGCPPELRDRCGLAGIDREYTLQEIAIITRASPARILGLTNKGRLDVGADADITLYTPSDNAAEMFALPRYVIKGGEVIIDDYEPCAAPDGKTLCVAPEFDAAPLADLERWFASEYSVQLSHYGIRDDELAAVEVTPSNDAAG</sequence>
<dbReference type="InterPro" id="IPR032466">
    <property type="entry name" value="Metal_Hydrolase"/>
</dbReference>
<dbReference type="Proteomes" id="UP000318478">
    <property type="component" value="Unassembled WGS sequence"/>
</dbReference>
<dbReference type="InterPro" id="IPR012027">
    <property type="entry name" value="Formylmethanofuran_DH_asu"/>
</dbReference>
<keyword evidence="2" id="KW-0808">Transferase</keyword>
<feature type="domain" description="Amidohydrolase 3" evidence="1">
    <location>
        <begin position="45"/>
        <end position="492"/>
    </location>
</feature>
<dbReference type="Gene3D" id="3.20.20.140">
    <property type="entry name" value="Metal-dependent hydrolases"/>
    <property type="match status" value="2"/>
</dbReference>
<organism evidence="2 3">
    <name type="scientific">Posidoniimonas polymericola</name>
    <dbReference type="NCBI Taxonomy" id="2528002"/>
    <lineage>
        <taxon>Bacteria</taxon>
        <taxon>Pseudomonadati</taxon>
        <taxon>Planctomycetota</taxon>
        <taxon>Planctomycetia</taxon>
        <taxon>Pirellulales</taxon>
        <taxon>Lacipirellulaceae</taxon>
        <taxon>Posidoniimonas</taxon>
    </lineage>
</organism>
<dbReference type="InterPro" id="IPR013108">
    <property type="entry name" value="Amidohydro_3"/>
</dbReference>
<dbReference type="InterPro" id="IPR050378">
    <property type="entry name" value="Metallo-dep_Hydrolases_sf"/>
</dbReference>
<dbReference type="Gene3D" id="2.30.40.10">
    <property type="entry name" value="Urease, subunit C, domain 1"/>
    <property type="match status" value="1"/>
</dbReference>
<comment type="caution">
    <text evidence="2">The sequence shown here is derived from an EMBL/GenBank/DDBJ whole genome shotgun (WGS) entry which is preliminary data.</text>
</comment>
<gene>
    <name evidence="2" type="primary">fhcA</name>
    <name evidence="2" type="ORF">Pla123a_45700</name>
</gene>
<keyword evidence="2" id="KW-0378">Hydrolase</keyword>
<proteinExistence type="predicted"/>
<dbReference type="SUPFAM" id="SSF51556">
    <property type="entry name" value="Metallo-dependent hydrolases"/>
    <property type="match status" value="1"/>
</dbReference>
<accession>A0A5C5XZF4</accession>
<dbReference type="Pfam" id="PF07969">
    <property type="entry name" value="Amidohydro_3"/>
    <property type="match status" value="1"/>
</dbReference>
<dbReference type="PANTHER" id="PTHR11647">
    <property type="entry name" value="HYDRANTOINASE/DIHYDROPYRIMIDINASE FAMILY MEMBER"/>
    <property type="match status" value="1"/>
</dbReference>
<dbReference type="SUPFAM" id="SSF51338">
    <property type="entry name" value="Composite domain of metallo-dependent hydrolases"/>
    <property type="match status" value="2"/>
</dbReference>
<dbReference type="PANTHER" id="PTHR11647:SF1">
    <property type="entry name" value="COLLAPSIN RESPONSE MEDIATOR PROTEIN"/>
    <property type="match status" value="1"/>
</dbReference>
<name>A0A5C5XZF4_9BACT</name>
<evidence type="ECO:0000313" key="3">
    <source>
        <dbReference type="Proteomes" id="UP000318478"/>
    </source>
</evidence>
<dbReference type="NCBIfam" id="TIGR03121">
    <property type="entry name" value="one_C_dehyd_A"/>
    <property type="match status" value="1"/>
</dbReference>
<evidence type="ECO:0000313" key="2">
    <source>
        <dbReference type="EMBL" id="TWT66872.1"/>
    </source>
</evidence>
<protein>
    <submittedName>
        <fullName evidence="2">Formyltransferase/hydrolase complex Fhc subunit A</fullName>
        <ecNumber evidence="2">3.5.1.-</ecNumber>
    </submittedName>
</protein>
<dbReference type="EC" id="3.5.1.-" evidence="2"/>